<name>A0A1A9Z8U3_GLOPL</name>
<reference evidence="2" key="2">
    <citation type="submission" date="2020-05" db="UniProtKB">
        <authorList>
            <consortium name="EnsemblMetazoa"/>
        </authorList>
    </citation>
    <scope>IDENTIFICATION</scope>
    <source>
        <strain evidence="2">IAEA</strain>
    </source>
</reference>
<dbReference type="Proteomes" id="UP000092445">
    <property type="component" value="Unassembled WGS sequence"/>
</dbReference>
<keyword evidence="3" id="KW-1185">Reference proteome</keyword>
<proteinExistence type="predicted"/>
<accession>A0A1A9Z8U3</accession>
<feature type="compositionally biased region" description="Basic and acidic residues" evidence="1">
    <location>
        <begin position="202"/>
        <end position="211"/>
    </location>
</feature>
<dbReference type="EnsemblMetazoa" id="GPAI007303-RA">
    <property type="protein sequence ID" value="GPAI007303-PA"/>
    <property type="gene ID" value="GPAI007303"/>
</dbReference>
<reference evidence="3" key="1">
    <citation type="submission" date="2014-03" db="EMBL/GenBank/DDBJ databases">
        <authorList>
            <person name="Aksoy S."/>
            <person name="Warren W."/>
            <person name="Wilson R.K."/>
        </authorList>
    </citation>
    <scope>NUCLEOTIDE SEQUENCE [LARGE SCALE GENOMIC DNA]</scope>
    <source>
        <strain evidence="3">IAEA</strain>
    </source>
</reference>
<feature type="region of interest" description="Disordered" evidence="1">
    <location>
        <begin position="173"/>
        <end position="211"/>
    </location>
</feature>
<evidence type="ECO:0000313" key="3">
    <source>
        <dbReference type="Proteomes" id="UP000092445"/>
    </source>
</evidence>
<feature type="compositionally biased region" description="Basic and acidic residues" evidence="1">
    <location>
        <begin position="183"/>
        <end position="193"/>
    </location>
</feature>
<protein>
    <submittedName>
        <fullName evidence="2">Uncharacterized protein</fullName>
    </submittedName>
</protein>
<evidence type="ECO:0000313" key="2">
    <source>
        <dbReference type="EnsemblMetazoa" id="GPAI007303-PA"/>
    </source>
</evidence>
<feature type="region of interest" description="Disordered" evidence="1">
    <location>
        <begin position="22"/>
        <end position="52"/>
    </location>
</feature>
<dbReference type="AlphaFoldDB" id="A0A1A9Z8U3"/>
<sequence>MSTNKLTAVSYLQVGPRIIDGGRPGTCRKKKKESATSRALQNKKKEKEKGRGTSTVRSSWIYSLRKEELAEVNGELGFDRTGTVDEMREALVALMGTPDVKLETAKRFEDLEKKCIVRVALLQLPEATNPPRGSRRPIVDRLWTKCGGLDFLKEVGDSLSLTGITIQVREETRIHPKHPTKLVHTDRNPKDPAEIVSLTTRNRKDGVTSAH</sequence>
<dbReference type="STRING" id="7398.A0A1A9Z8U3"/>
<evidence type="ECO:0000256" key="1">
    <source>
        <dbReference type="SAM" id="MobiDB-lite"/>
    </source>
</evidence>
<dbReference type="VEuPathDB" id="VectorBase:GPAI007303"/>
<organism evidence="2 3">
    <name type="scientific">Glossina pallidipes</name>
    <name type="common">Tsetse fly</name>
    <dbReference type="NCBI Taxonomy" id="7398"/>
    <lineage>
        <taxon>Eukaryota</taxon>
        <taxon>Metazoa</taxon>
        <taxon>Ecdysozoa</taxon>
        <taxon>Arthropoda</taxon>
        <taxon>Hexapoda</taxon>
        <taxon>Insecta</taxon>
        <taxon>Pterygota</taxon>
        <taxon>Neoptera</taxon>
        <taxon>Endopterygota</taxon>
        <taxon>Diptera</taxon>
        <taxon>Brachycera</taxon>
        <taxon>Muscomorpha</taxon>
        <taxon>Hippoboscoidea</taxon>
        <taxon>Glossinidae</taxon>
        <taxon>Glossina</taxon>
    </lineage>
</organism>